<evidence type="ECO:0000259" key="4">
    <source>
        <dbReference type="PROSITE" id="PS50893"/>
    </source>
</evidence>
<dbReference type="GO" id="GO:0016887">
    <property type="term" value="F:ATP hydrolysis activity"/>
    <property type="evidence" value="ECO:0007669"/>
    <property type="project" value="InterPro"/>
</dbReference>
<dbReference type="PROSITE" id="PS00211">
    <property type="entry name" value="ABC_TRANSPORTER_1"/>
    <property type="match status" value="1"/>
</dbReference>
<keyword evidence="2" id="KW-0547">Nucleotide-binding</keyword>
<accession>A0A6J6J668</accession>
<evidence type="ECO:0000256" key="2">
    <source>
        <dbReference type="ARBA" id="ARBA00022741"/>
    </source>
</evidence>
<dbReference type="InterPro" id="IPR003593">
    <property type="entry name" value="AAA+_ATPase"/>
</dbReference>
<dbReference type="AlphaFoldDB" id="A0A6J6J668"/>
<dbReference type="InterPro" id="IPR003439">
    <property type="entry name" value="ABC_transporter-like_ATP-bd"/>
</dbReference>
<sequence length="393" mass="42831">MKLLIAILENVFLVSNARLNQMSDPRFGVSDRDYLGDILIHSAQDKSVGASGVTAVSLRSLNKSFGNVAAVVNLDLDIPQGEFFSMLGPSGSGKTTVLRIIAGFETASSGKVMLEGADVTELAPFDRDVNTVFQDYALFPHLSIQQNVEYGLKARKMGKAERAKLASEAIESVRLTHLADRLPHQLSGGQRQRIALARALVLRPRVLLLDEPLGALDKQLREEMQVELKRIQREAGITFIFVTHDQEEAMRMSDRIAVFNAGKIEQIGSPREVYENPSSAFVASFLGVSNLISGTHAEKLFGSTDLVNIRPERIRLIATSAKAPAGEIAVAATITDVAYTGANTLFVLETDEGLRIIATKLNEELQGQDLGLEVGNKVLASFRKEHVAKIPNQ</sequence>
<dbReference type="Gene3D" id="3.40.50.300">
    <property type="entry name" value="P-loop containing nucleotide triphosphate hydrolases"/>
    <property type="match status" value="1"/>
</dbReference>
<reference evidence="6" key="1">
    <citation type="submission" date="2020-05" db="EMBL/GenBank/DDBJ databases">
        <authorList>
            <person name="Chiriac C."/>
            <person name="Salcher M."/>
            <person name="Ghai R."/>
            <person name="Kavagutti S V."/>
        </authorList>
    </citation>
    <scope>NUCLEOTIDE SEQUENCE</scope>
</reference>
<organism evidence="6">
    <name type="scientific">freshwater metagenome</name>
    <dbReference type="NCBI Taxonomy" id="449393"/>
    <lineage>
        <taxon>unclassified sequences</taxon>
        <taxon>metagenomes</taxon>
        <taxon>ecological metagenomes</taxon>
    </lineage>
</organism>
<gene>
    <name evidence="5" type="ORF">UFOPK1561_00146</name>
    <name evidence="6" type="ORF">UFOPK2044_00452</name>
</gene>
<dbReference type="GO" id="GO:0005524">
    <property type="term" value="F:ATP binding"/>
    <property type="evidence" value="ECO:0007669"/>
    <property type="project" value="UniProtKB-KW"/>
</dbReference>
<evidence type="ECO:0000313" key="5">
    <source>
        <dbReference type="EMBL" id="CAB4549254.1"/>
    </source>
</evidence>
<dbReference type="InterPro" id="IPR027417">
    <property type="entry name" value="P-loop_NTPase"/>
</dbReference>
<dbReference type="InterPro" id="IPR013611">
    <property type="entry name" value="Transp-assoc_OB_typ2"/>
</dbReference>
<dbReference type="EMBL" id="CAEZSZ010000008">
    <property type="protein sequence ID" value="CAB4549254.1"/>
    <property type="molecule type" value="Genomic_DNA"/>
</dbReference>
<keyword evidence="1" id="KW-0813">Transport</keyword>
<keyword evidence="3" id="KW-0067">ATP-binding</keyword>
<dbReference type="SUPFAM" id="SSF50331">
    <property type="entry name" value="MOP-like"/>
    <property type="match status" value="1"/>
</dbReference>
<feature type="domain" description="ABC transporter" evidence="4">
    <location>
        <begin position="56"/>
        <end position="286"/>
    </location>
</feature>
<protein>
    <submittedName>
        <fullName evidence="6">Unannotated protein</fullName>
    </submittedName>
</protein>
<name>A0A6J6J668_9ZZZZ</name>
<proteinExistence type="predicted"/>
<dbReference type="PANTHER" id="PTHR42781">
    <property type="entry name" value="SPERMIDINE/PUTRESCINE IMPORT ATP-BINDING PROTEIN POTA"/>
    <property type="match status" value="1"/>
</dbReference>
<dbReference type="SUPFAM" id="SSF52540">
    <property type="entry name" value="P-loop containing nucleoside triphosphate hydrolases"/>
    <property type="match status" value="1"/>
</dbReference>
<dbReference type="Pfam" id="PF00005">
    <property type="entry name" value="ABC_tran"/>
    <property type="match status" value="1"/>
</dbReference>
<dbReference type="InterPro" id="IPR050093">
    <property type="entry name" value="ABC_SmlMolc_Importer"/>
</dbReference>
<evidence type="ECO:0000256" key="3">
    <source>
        <dbReference type="ARBA" id="ARBA00022840"/>
    </source>
</evidence>
<dbReference type="EMBL" id="CAEZVO010000046">
    <property type="protein sequence ID" value="CAB4632238.1"/>
    <property type="molecule type" value="Genomic_DNA"/>
</dbReference>
<dbReference type="Pfam" id="PF08402">
    <property type="entry name" value="TOBE_2"/>
    <property type="match status" value="1"/>
</dbReference>
<dbReference type="PANTHER" id="PTHR42781:SF4">
    <property type="entry name" value="SPERMIDINE_PUTRESCINE IMPORT ATP-BINDING PROTEIN POTA"/>
    <property type="match status" value="1"/>
</dbReference>
<dbReference type="InterPro" id="IPR017871">
    <property type="entry name" value="ABC_transporter-like_CS"/>
</dbReference>
<dbReference type="GO" id="GO:0022857">
    <property type="term" value="F:transmembrane transporter activity"/>
    <property type="evidence" value="ECO:0007669"/>
    <property type="project" value="InterPro"/>
</dbReference>
<evidence type="ECO:0000256" key="1">
    <source>
        <dbReference type="ARBA" id="ARBA00022448"/>
    </source>
</evidence>
<dbReference type="SMART" id="SM00382">
    <property type="entry name" value="AAA"/>
    <property type="match status" value="1"/>
</dbReference>
<dbReference type="Gene3D" id="2.40.50.100">
    <property type="match status" value="1"/>
</dbReference>
<dbReference type="InterPro" id="IPR008995">
    <property type="entry name" value="Mo/tungstate-bd_C_term_dom"/>
</dbReference>
<dbReference type="FunFam" id="3.40.50.300:FF:000133">
    <property type="entry name" value="Spermidine/putrescine import ATP-binding protein PotA"/>
    <property type="match status" value="1"/>
</dbReference>
<evidence type="ECO:0000313" key="6">
    <source>
        <dbReference type="EMBL" id="CAB4632238.1"/>
    </source>
</evidence>
<dbReference type="GO" id="GO:0043190">
    <property type="term" value="C:ATP-binding cassette (ABC) transporter complex"/>
    <property type="evidence" value="ECO:0007669"/>
    <property type="project" value="InterPro"/>
</dbReference>
<dbReference type="PROSITE" id="PS50893">
    <property type="entry name" value="ABC_TRANSPORTER_2"/>
    <property type="match status" value="1"/>
</dbReference>